<sequence>MPNLPPENLYAYSGGFLGPGRQARRIRRILSLAGLAIRIGFPGKGDGVAVWGHAKRAARGEWVAARRGAQLLRLEDAFLRSLFPGRSGEPTLGLLIDGQGAHYDPATPSDIETLLATNPLDDHALLERARLGMARLKALQLSKYAAHDPDLSAPPPGYVLVVDQVRGDASLTQGGLDGPLSPHLFRDMLVQAQLDFPGARIIIRTHPETQNGHRQGHFTPADAAEDHITLLSDPISPWELLEGALAVYTVSSQLGFEAIFAGHKPRVFGLPFYAGWGLTLDQTPHPRRRRKLTRAQLFAGAMLLYPTWYDPCRDRLCTFEDALDHLEAQTRAWREDRHGYIALNMRLWKRAHLRAFFGRWKKLRFAKTPCTQQPVLVWGMADGPAHAIRIEDGFLRSRGLGADLTPPLSLVADDLGIYYDPTTHSRFEALIAAPLPPGGEARATALVERIRAQRLSKYNLDHALPDLPQGHRILVPGQVEDDASIRLGAGTIRTNLALLAETRRRNPDAQILYKPHPDVEAGLRPGAIPPSEALRHADLVLEQADPAQLLAHVDAVWTMTSTMGFEALLREVPVTTFGAPFYAGWGLTCDLGAVPARRTARPSLAALAHAALIAYPRYFDPVSRLPCPPEVAVERLSDHSSSRPPSLRLLAKLQGLFASYAPLWR</sequence>
<dbReference type="InterPro" id="IPR007833">
    <property type="entry name" value="Capsule_polysaccharide_synth"/>
</dbReference>
<dbReference type="OrthoDB" id="543755at2"/>
<organism evidence="1 2">
    <name type="scientific">Roseinatronobacter monicus</name>
    <dbReference type="NCBI Taxonomy" id="393481"/>
    <lineage>
        <taxon>Bacteria</taxon>
        <taxon>Pseudomonadati</taxon>
        <taxon>Pseudomonadota</taxon>
        <taxon>Alphaproteobacteria</taxon>
        <taxon>Rhodobacterales</taxon>
        <taxon>Paracoccaceae</taxon>
        <taxon>Roseinatronobacter</taxon>
    </lineage>
</organism>
<dbReference type="GO" id="GO:0015774">
    <property type="term" value="P:polysaccharide transport"/>
    <property type="evidence" value="ECO:0007669"/>
    <property type="project" value="InterPro"/>
</dbReference>
<protein>
    <submittedName>
        <fullName evidence="1">Capsular polysaccharide export protein</fullName>
    </submittedName>
</protein>
<dbReference type="Proteomes" id="UP000320582">
    <property type="component" value="Unassembled WGS sequence"/>
</dbReference>
<dbReference type="Pfam" id="PF05159">
    <property type="entry name" value="Capsule_synth"/>
    <property type="match status" value="3"/>
</dbReference>
<dbReference type="GO" id="GO:0000271">
    <property type="term" value="P:polysaccharide biosynthetic process"/>
    <property type="evidence" value="ECO:0007669"/>
    <property type="project" value="InterPro"/>
</dbReference>
<dbReference type="CDD" id="cd16439">
    <property type="entry name" value="beta_Kdo_transferase_KpsC_2"/>
    <property type="match status" value="1"/>
</dbReference>
<dbReference type="CDD" id="cd16440">
    <property type="entry name" value="beta_Kdo_transferase_KpsC_1"/>
    <property type="match status" value="1"/>
</dbReference>
<keyword evidence="2" id="KW-1185">Reference proteome</keyword>
<dbReference type="RefSeq" id="WP_142080631.1">
    <property type="nucleotide sequence ID" value="NZ_VFPT01000001.1"/>
</dbReference>
<dbReference type="EMBL" id="VFPT01000001">
    <property type="protein sequence ID" value="TQM92999.1"/>
    <property type="molecule type" value="Genomic_DNA"/>
</dbReference>
<evidence type="ECO:0000313" key="1">
    <source>
        <dbReference type="EMBL" id="TQM92999.1"/>
    </source>
</evidence>
<dbReference type="AlphaFoldDB" id="A0A543KD44"/>
<evidence type="ECO:0000313" key="2">
    <source>
        <dbReference type="Proteomes" id="UP000320582"/>
    </source>
</evidence>
<reference evidence="1 2" key="1">
    <citation type="submission" date="2019-06" db="EMBL/GenBank/DDBJ databases">
        <title>Genomic Encyclopedia of Archaeal and Bacterial Type Strains, Phase II (KMG-II): from individual species to whole genera.</title>
        <authorList>
            <person name="Goeker M."/>
        </authorList>
    </citation>
    <scope>NUCLEOTIDE SEQUENCE [LARGE SCALE GENOMIC DNA]</scope>
    <source>
        <strain evidence="1 2">DSM 18423</strain>
    </source>
</reference>
<proteinExistence type="predicted"/>
<comment type="caution">
    <text evidence="1">The sequence shown here is derived from an EMBL/GenBank/DDBJ whole genome shotgun (WGS) entry which is preliminary data.</text>
</comment>
<gene>
    <name evidence="1" type="ORF">BD293_1622</name>
</gene>
<name>A0A543KD44_9RHOB</name>
<accession>A0A543KD44</accession>